<organism evidence="1 2">
    <name type="scientific">Hydrogenispora ethanolica</name>
    <dbReference type="NCBI Taxonomy" id="1082276"/>
    <lineage>
        <taxon>Bacteria</taxon>
        <taxon>Bacillati</taxon>
        <taxon>Bacillota</taxon>
        <taxon>Hydrogenispora</taxon>
    </lineage>
</organism>
<dbReference type="NCBIfam" id="NF038262">
    <property type="entry name" value="SiaB_fam_kinase"/>
    <property type="match status" value="1"/>
</dbReference>
<sequence length="179" mass="20259">MKLLQLQERLRDFGVLISFSGRFSQGIIEELGEAIKEYMEADERPKNDIYNVFAVFIEQTQNIKNYATRKEGCPQFERIVNSGIVCIGKNSQGYVVWAGNLVENRDLPALSARLESIVRLSKEELKKLYKEQLKKELPAESGGAGIGLIEIARKAGAPLEYSIEPIDPEFSFYELKVII</sequence>
<protein>
    <submittedName>
        <fullName evidence="1">Uncharacterized protein</fullName>
    </submittedName>
</protein>
<dbReference type="InterPro" id="IPR046239">
    <property type="entry name" value="DUF6272"/>
</dbReference>
<reference evidence="1 2" key="1">
    <citation type="submission" date="2019-03" db="EMBL/GenBank/DDBJ databases">
        <title>Genomic Encyclopedia of Type Strains, Phase IV (KMG-IV): sequencing the most valuable type-strain genomes for metagenomic binning, comparative biology and taxonomic classification.</title>
        <authorList>
            <person name="Goeker M."/>
        </authorList>
    </citation>
    <scope>NUCLEOTIDE SEQUENCE [LARGE SCALE GENOMIC DNA]</scope>
    <source>
        <strain evidence="1 2">LX-B</strain>
    </source>
</reference>
<dbReference type="AlphaFoldDB" id="A0A4R1SBJ8"/>
<dbReference type="EMBL" id="SLUN01000001">
    <property type="protein sequence ID" value="TCL76789.1"/>
    <property type="molecule type" value="Genomic_DNA"/>
</dbReference>
<comment type="caution">
    <text evidence="1">The sequence shown here is derived from an EMBL/GenBank/DDBJ whole genome shotgun (WGS) entry which is preliminary data.</text>
</comment>
<accession>A0A4R1SBJ8</accession>
<keyword evidence="2" id="KW-1185">Reference proteome</keyword>
<evidence type="ECO:0000313" key="1">
    <source>
        <dbReference type="EMBL" id="TCL76789.1"/>
    </source>
</evidence>
<dbReference type="Pfam" id="PF19788">
    <property type="entry name" value="DUF6272"/>
    <property type="match status" value="1"/>
</dbReference>
<name>A0A4R1SBJ8_HYDET</name>
<dbReference type="RefSeq" id="WP_132012190.1">
    <property type="nucleotide sequence ID" value="NZ_SLUN01000001.1"/>
</dbReference>
<evidence type="ECO:0000313" key="2">
    <source>
        <dbReference type="Proteomes" id="UP000295008"/>
    </source>
</evidence>
<dbReference type="OrthoDB" id="5365713at2"/>
<gene>
    <name evidence="1" type="ORF">EDC14_100169</name>
</gene>
<proteinExistence type="predicted"/>
<dbReference type="Proteomes" id="UP000295008">
    <property type="component" value="Unassembled WGS sequence"/>
</dbReference>